<sequence length="71" mass="8165">MANNNDKENTKEFPNEKAKTVTHETDTESLKDIHPRDEASGESKLVRQLKNRHIAMIRASPRVSRYGNDML</sequence>
<protein>
    <submittedName>
        <fullName evidence="2">Uncharacterized protein</fullName>
    </submittedName>
</protein>
<feature type="region of interest" description="Disordered" evidence="1">
    <location>
        <begin position="1"/>
        <end position="43"/>
    </location>
</feature>
<dbReference type="EMBL" id="JABCKV010000004">
    <property type="protein sequence ID" value="KAG5648121.1"/>
    <property type="molecule type" value="Genomic_DNA"/>
</dbReference>
<dbReference type="Proteomes" id="UP000775547">
    <property type="component" value="Unassembled WGS sequence"/>
</dbReference>
<organism evidence="2 3">
    <name type="scientific">Asterophora parasitica</name>
    <dbReference type="NCBI Taxonomy" id="117018"/>
    <lineage>
        <taxon>Eukaryota</taxon>
        <taxon>Fungi</taxon>
        <taxon>Dikarya</taxon>
        <taxon>Basidiomycota</taxon>
        <taxon>Agaricomycotina</taxon>
        <taxon>Agaricomycetes</taxon>
        <taxon>Agaricomycetidae</taxon>
        <taxon>Agaricales</taxon>
        <taxon>Tricholomatineae</taxon>
        <taxon>Lyophyllaceae</taxon>
        <taxon>Asterophora</taxon>
    </lineage>
</organism>
<evidence type="ECO:0000313" key="2">
    <source>
        <dbReference type="EMBL" id="KAG5648121.1"/>
    </source>
</evidence>
<proteinExistence type="predicted"/>
<reference evidence="2" key="1">
    <citation type="submission" date="2020-07" db="EMBL/GenBank/DDBJ databases">
        <authorList>
            <person name="Nieuwenhuis M."/>
            <person name="Van De Peppel L.J.J."/>
        </authorList>
    </citation>
    <scope>NUCLEOTIDE SEQUENCE</scope>
    <source>
        <strain evidence="2">AP01</strain>
        <tissue evidence="2">Mycelium</tissue>
    </source>
</reference>
<gene>
    <name evidence="2" type="ORF">DXG03_006075</name>
</gene>
<evidence type="ECO:0000313" key="3">
    <source>
        <dbReference type="Proteomes" id="UP000775547"/>
    </source>
</evidence>
<reference evidence="2" key="2">
    <citation type="submission" date="2021-10" db="EMBL/GenBank/DDBJ databases">
        <title>Phylogenomics reveals ancestral predisposition of the termite-cultivated fungus Termitomyces towards a domesticated lifestyle.</title>
        <authorList>
            <person name="Auxier B."/>
            <person name="Grum-Grzhimaylo A."/>
            <person name="Cardenas M.E."/>
            <person name="Lodge J.D."/>
            <person name="Laessoe T."/>
            <person name="Pedersen O."/>
            <person name="Smith M.E."/>
            <person name="Kuyper T.W."/>
            <person name="Franco-Molano E.A."/>
            <person name="Baroni T.J."/>
            <person name="Aanen D.K."/>
        </authorList>
    </citation>
    <scope>NUCLEOTIDE SEQUENCE</scope>
    <source>
        <strain evidence="2">AP01</strain>
        <tissue evidence="2">Mycelium</tissue>
    </source>
</reference>
<evidence type="ECO:0000256" key="1">
    <source>
        <dbReference type="SAM" id="MobiDB-lite"/>
    </source>
</evidence>
<name>A0A9P7KHV4_9AGAR</name>
<dbReference type="AlphaFoldDB" id="A0A9P7KHV4"/>
<accession>A0A9P7KHV4</accession>
<comment type="caution">
    <text evidence="2">The sequence shown here is derived from an EMBL/GenBank/DDBJ whole genome shotgun (WGS) entry which is preliminary data.</text>
</comment>
<keyword evidence="3" id="KW-1185">Reference proteome</keyword>